<evidence type="ECO:0000256" key="3">
    <source>
        <dbReference type="ARBA" id="ARBA00024226"/>
    </source>
</evidence>
<keyword evidence="2" id="KW-0560">Oxidoreductase</keyword>
<dbReference type="GO" id="GO:0004029">
    <property type="term" value="F:aldehyde dehydrogenase (NAD+) activity"/>
    <property type="evidence" value="ECO:0007669"/>
    <property type="project" value="UniProtKB-EC"/>
</dbReference>
<protein>
    <recommendedName>
        <fullName evidence="3">aldehyde dehydrogenase (NAD(+))</fullName>
        <ecNumber evidence="3">1.2.1.3</ecNumber>
    </recommendedName>
</protein>
<dbReference type="SUPFAM" id="SSF53720">
    <property type="entry name" value="ALDH-like"/>
    <property type="match status" value="1"/>
</dbReference>
<dbReference type="EC" id="1.2.1.3" evidence="3"/>
<evidence type="ECO:0000256" key="4">
    <source>
        <dbReference type="ARBA" id="ARBA00049194"/>
    </source>
</evidence>
<dbReference type="InterPro" id="IPR015590">
    <property type="entry name" value="Aldehyde_DH_dom"/>
</dbReference>
<evidence type="ECO:0000313" key="7">
    <source>
        <dbReference type="Proteomes" id="UP000800235"/>
    </source>
</evidence>
<dbReference type="InterPro" id="IPR016163">
    <property type="entry name" value="Ald_DH_C"/>
</dbReference>
<dbReference type="FunFam" id="3.40.605.10:FF:000007">
    <property type="entry name" value="NAD/NADP-dependent betaine aldehyde dehydrogenase"/>
    <property type="match status" value="1"/>
</dbReference>
<dbReference type="EMBL" id="MU007017">
    <property type="protein sequence ID" value="KAF2434372.1"/>
    <property type="molecule type" value="Genomic_DNA"/>
</dbReference>
<sequence length="482" mass="51847">MAKSIPQNIENRLYINGEFVESSDGKKFDIISPYSEEKVASVYEATVEDTNKAVAAAKNAFPSWAELEPHERGVYLSKLGDLCAQYHEELAVLDAISMGRPVSSYFDGFYAAQQLHHYAEAGYYNKGESSLNSKGFVNITFRQPIGVVGAIIPWNVPIILAVHKIGPALAAGCTMVMKTSEKAPLAVIKLAVLAKEAGFPPGVLNIISGFGKPAGSTLAMHTDVRCINFTGSSATGKNHLTNISSRLGGKSPAIVFDDADIEQAAKETANSITFNAGQVCVANSRIYVQESVASRFKSEFAKALRIYTPGNPLDPETTQGPQADVLQFKRVVEYLKIAKEQDGKGVVEMGGGKLDVAGGKGYFIQPTMIIDQSETAQTMKDEIFGPVVGINVFKTEKEAIAKAVDSEFGLYSAVYSKNIDRALRVAKAMEAGTVGVNCTSPTMAPDMPFGGWKHSGQGREGFGYSLDNYLETKAVYIKLSDA</sequence>
<reference evidence="6" key="1">
    <citation type="journal article" date="2020" name="Stud. Mycol.">
        <title>101 Dothideomycetes genomes: a test case for predicting lifestyles and emergence of pathogens.</title>
        <authorList>
            <person name="Haridas S."/>
            <person name="Albert R."/>
            <person name="Binder M."/>
            <person name="Bloem J."/>
            <person name="Labutti K."/>
            <person name="Salamov A."/>
            <person name="Andreopoulos B."/>
            <person name="Baker S."/>
            <person name="Barry K."/>
            <person name="Bills G."/>
            <person name="Bluhm B."/>
            <person name="Cannon C."/>
            <person name="Castanera R."/>
            <person name="Culley D."/>
            <person name="Daum C."/>
            <person name="Ezra D."/>
            <person name="Gonzalez J."/>
            <person name="Henrissat B."/>
            <person name="Kuo A."/>
            <person name="Liang C."/>
            <person name="Lipzen A."/>
            <person name="Lutzoni F."/>
            <person name="Magnuson J."/>
            <person name="Mondo S."/>
            <person name="Nolan M."/>
            <person name="Ohm R."/>
            <person name="Pangilinan J."/>
            <person name="Park H.-J."/>
            <person name="Ramirez L."/>
            <person name="Alfaro M."/>
            <person name="Sun H."/>
            <person name="Tritt A."/>
            <person name="Yoshinaga Y."/>
            <person name="Zwiers L.-H."/>
            <person name="Turgeon B."/>
            <person name="Goodwin S."/>
            <person name="Spatafora J."/>
            <person name="Crous P."/>
            <person name="Grigoriev I."/>
        </authorList>
    </citation>
    <scope>NUCLEOTIDE SEQUENCE</scope>
    <source>
        <strain evidence="6">CBS 130266</strain>
    </source>
</reference>
<dbReference type="Gene3D" id="3.40.309.10">
    <property type="entry name" value="Aldehyde Dehydrogenase, Chain A, domain 2"/>
    <property type="match status" value="1"/>
</dbReference>
<accession>A0A9P4NZA2</accession>
<keyword evidence="7" id="KW-1185">Reference proteome</keyword>
<dbReference type="FunFam" id="3.40.309.10:FF:000012">
    <property type="entry name" value="Betaine aldehyde dehydrogenase"/>
    <property type="match status" value="1"/>
</dbReference>
<feature type="domain" description="Aldehyde dehydrogenase" evidence="5">
    <location>
        <begin position="19"/>
        <end position="475"/>
    </location>
</feature>
<organism evidence="6 7">
    <name type="scientific">Tothia fuscella</name>
    <dbReference type="NCBI Taxonomy" id="1048955"/>
    <lineage>
        <taxon>Eukaryota</taxon>
        <taxon>Fungi</taxon>
        <taxon>Dikarya</taxon>
        <taxon>Ascomycota</taxon>
        <taxon>Pezizomycotina</taxon>
        <taxon>Dothideomycetes</taxon>
        <taxon>Pleosporomycetidae</taxon>
        <taxon>Venturiales</taxon>
        <taxon>Cylindrosympodiaceae</taxon>
        <taxon>Tothia</taxon>
    </lineage>
</organism>
<evidence type="ECO:0000259" key="5">
    <source>
        <dbReference type="Pfam" id="PF00171"/>
    </source>
</evidence>
<comment type="caution">
    <text evidence="6">The sequence shown here is derived from an EMBL/GenBank/DDBJ whole genome shotgun (WGS) entry which is preliminary data.</text>
</comment>
<comment type="similarity">
    <text evidence="1">Belongs to the aldehyde dehydrogenase family.</text>
</comment>
<name>A0A9P4NZA2_9PEZI</name>
<dbReference type="Pfam" id="PF00171">
    <property type="entry name" value="Aldedh"/>
    <property type="match status" value="1"/>
</dbReference>
<proteinExistence type="inferred from homology"/>
<dbReference type="Gene3D" id="3.40.605.10">
    <property type="entry name" value="Aldehyde Dehydrogenase, Chain A, domain 1"/>
    <property type="match status" value="1"/>
</dbReference>
<dbReference type="AlphaFoldDB" id="A0A9P4NZA2"/>
<dbReference type="InterPro" id="IPR016161">
    <property type="entry name" value="Ald_DH/histidinol_DH"/>
</dbReference>
<dbReference type="InterPro" id="IPR016162">
    <property type="entry name" value="Ald_DH_N"/>
</dbReference>
<dbReference type="OrthoDB" id="310895at2759"/>
<dbReference type="PANTHER" id="PTHR11699">
    <property type="entry name" value="ALDEHYDE DEHYDROGENASE-RELATED"/>
    <property type="match status" value="1"/>
</dbReference>
<gene>
    <name evidence="6" type="ORF">EJ08DRAFT_627916</name>
</gene>
<comment type="catalytic activity">
    <reaction evidence="4">
        <text>an aldehyde + NAD(+) + H2O = a carboxylate + NADH + 2 H(+)</text>
        <dbReference type="Rhea" id="RHEA:16185"/>
        <dbReference type="ChEBI" id="CHEBI:15377"/>
        <dbReference type="ChEBI" id="CHEBI:15378"/>
        <dbReference type="ChEBI" id="CHEBI:17478"/>
        <dbReference type="ChEBI" id="CHEBI:29067"/>
        <dbReference type="ChEBI" id="CHEBI:57540"/>
        <dbReference type="ChEBI" id="CHEBI:57945"/>
        <dbReference type="EC" id="1.2.1.3"/>
    </reaction>
</comment>
<evidence type="ECO:0000256" key="1">
    <source>
        <dbReference type="ARBA" id="ARBA00009986"/>
    </source>
</evidence>
<evidence type="ECO:0000256" key="2">
    <source>
        <dbReference type="ARBA" id="ARBA00023002"/>
    </source>
</evidence>
<evidence type="ECO:0000313" key="6">
    <source>
        <dbReference type="EMBL" id="KAF2434372.1"/>
    </source>
</evidence>
<dbReference type="Proteomes" id="UP000800235">
    <property type="component" value="Unassembled WGS sequence"/>
</dbReference>